<reference evidence="2 3" key="1">
    <citation type="submission" date="2020-08" db="EMBL/GenBank/DDBJ databases">
        <title>Genomic Encyclopedia of Type Strains, Phase IV (KMG-IV): sequencing the most valuable type-strain genomes for metagenomic binning, comparative biology and taxonomic classification.</title>
        <authorList>
            <person name="Goeker M."/>
        </authorList>
    </citation>
    <scope>NUCLEOTIDE SEQUENCE [LARGE SCALE GENOMIC DNA]</scope>
    <source>
        <strain evidence="2 3">DSM 26736</strain>
    </source>
</reference>
<dbReference type="EMBL" id="JACIJF010000006">
    <property type="protein sequence ID" value="MBB5711219.1"/>
    <property type="molecule type" value="Genomic_DNA"/>
</dbReference>
<comment type="caution">
    <text evidence="2">The sequence shown here is derived from an EMBL/GenBank/DDBJ whole genome shotgun (WGS) entry which is preliminary data.</text>
</comment>
<dbReference type="AlphaFoldDB" id="A0A840YGV4"/>
<evidence type="ECO:0000256" key="1">
    <source>
        <dbReference type="SAM" id="MobiDB-lite"/>
    </source>
</evidence>
<evidence type="ECO:0000313" key="3">
    <source>
        <dbReference type="Proteomes" id="UP000527143"/>
    </source>
</evidence>
<dbReference type="Proteomes" id="UP000527143">
    <property type="component" value="Unassembled WGS sequence"/>
</dbReference>
<feature type="compositionally biased region" description="Basic and acidic residues" evidence="1">
    <location>
        <begin position="34"/>
        <end position="57"/>
    </location>
</feature>
<gene>
    <name evidence="2" type="ORF">FHT02_002460</name>
</gene>
<protein>
    <recommendedName>
        <fullName evidence="4">DUF4169 domain-containing protein</fullName>
    </recommendedName>
</protein>
<evidence type="ECO:0008006" key="4">
    <source>
        <dbReference type="Google" id="ProtNLM"/>
    </source>
</evidence>
<evidence type="ECO:0000313" key="2">
    <source>
        <dbReference type="EMBL" id="MBB5711219.1"/>
    </source>
</evidence>
<dbReference type="RefSeq" id="WP_184087844.1">
    <property type="nucleotide sequence ID" value="NZ_JACIJF010000006.1"/>
</dbReference>
<dbReference type="Pfam" id="PF13770">
    <property type="entry name" value="DUF4169"/>
    <property type="match status" value="1"/>
</dbReference>
<organism evidence="2 3">
    <name type="scientific">Sphingomonas xinjiangensis</name>
    <dbReference type="NCBI Taxonomy" id="643568"/>
    <lineage>
        <taxon>Bacteria</taxon>
        <taxon>Pseudomonadati</taxon>
        <taxon>Pseudomonadota</taxon>
        <taxon>Alphaproteobacteria</taxon>
        <taxon>Sphingomonadales</taxon>
        <taxon>Sphingomonadaceae</taxon>
        <taxon>Sphingomonas</taxon>
    </lineage>
</organism>
<sequence length="57" mass="6297">MAEIINLNRARKARAKTTAKINAAANRAKFGQSKTEKQAEAAERARAERELDGAKRD</sequence>
<dbReference type="InterPro" id="IPR025227">
    <property type="entry name" value="DUF4169"/>
</dbReference>
<accession>A0A840YGV4</accession>
<proteinExistence type="predicted"/>
<name>A0A840YGV4_9SPHN</name>
<keyword evidence="3" id="KW-1185">Reference proteome</keyword>
<feature type="region of interest" description="Disordered" evidence="1">
    <location>
        <begin position="26"/>
        <end position="57"/>
    </location>
</feature>